<dbReference type="SUPFAM" id="SSF54593">
    <property type="entry name" value="Glyoxalase/Bleomycin resistance protein/Dihydroxybiphenyl dioxygenase"/>
    <property type="match status" value="1"/>
</dbReference>
<protein>
    <recommendedName>
        <fullName evidence="1">Glyoxalase-like domain-containing protein</fullName>
    </recommendedName>
</protein>
<evidence type="ECO:0000313" key="2">
    <source>
        <dbReference type="EMBL" id="SVB17036.1"/>
    </source>
</evidence>
<name>A0A382BT88_9ZZZZ</name>
<feature type="domain" description="Glyoxalase-like" evidence="1">
    <location>
        <begin position="7"/>
        <end position="173"/>
    </location>
</feature>
<dbReference type="EMBL" id="UINC01031263">
    <property type="protein sequence ID" value="SVB17036.1"/>
    <property type="molecule type" value="Genomic_DNA"/>
</dbReference>
<gene>
    <name evidence="2" type="ORF">METZ01_LOCUS169890</name>
</gene>
<organism evidence="2">
    <name type="scientific">marine metagenome</name>
    <dbReference type="NCBI Taxonomy" id="408172"/>
    <lineage>
        <taxon>unclassified sequences</taxon>
        <taxon>metagenomes</taxon>
        <taxon>ecological metagenomes</taxon>
    </lineage>
</organism>
<sequence>MKLRQVALVAENLARARQQFFQLLGLDDDFVDEGLGFFGLKNSVMTIGETFLEIVSPKQDNTTAGRLLERRQGDGGYMILVQVADIEPVSALIDGLGIRKVWEADREEVTAFHVHPKDIGAAIVSFDEMRPTEEWVWAGPDWRERAAKHVSTISGTTIQSVDPETVAHRWSEAFGERVEWVGDRFQLSLDEGLIEFIEATDGRGDGVAAVQFDTENLTAMKAVAVGMGLDWRDNELVLCGTRLQFRER</sequence>
<accession>A0A382BT88</accession>
<dbReference type="InterPro" id="IPR029068">
    <property type="entry name" value="Glyas_Bleomycin-R_OHBP_Dase"/>
</dbReference>
<dbReference type="AlphaFoldDB" id="A0A382BT88"/>
<proteinExistence type="predicted"/>
<dbReference type="Gene3D" id="3.10.180.10">
    <property type="entry name" value="2,3-Dihydroxybiphenyl 1,2-Dioxygenase, domain 1"/>
    <property type="match status" value="1"/>
</dbReference>
<dbReference type="InterPro" id="IPR025870">
    <property type="entry name" value="Glyoxalase-like_dom"/>
</dbReference>
<evidence type="ECO:0000259" key="1">
    <source>
        <dbReference type="Pfam" id="PF13468"/>
    </source>
</evidence>
<reference evidence="2" key="1">
    <citation type="submission" date="2018-05" db="EMBL/GenBank/DDBJ databases">
        <authorList>
            <person name="Lanie J.A."/>
            <person name="Ng W.-L."/>
            <person name="Kazmierczak K.M."/>
            <person name="Andrzejewski T.M."/>
            <person name="Davidsen T.M."/>
            <person name="Wayne K.J."/>
            <person name="Tettelin H."/>
            <person name="Glass J.I."/>
            <person name="Rusch D."/>
            <person name="Podicherti R."/>
            <person name="Tsui H.-C.T."/>
            <person name="Winkler M.E."/>
        </authorList>
    </citation>
    <scope>NUCLEOTIDE SEQUENCE</scope>
</reference>
<dbReference type="Pfam" id="PF13468">
    <property type="entry name" value="Glyoxalase_3"/>
    <property type="match status" value="1"/>
</dbReference>